<dbReference type="InterPro" id="IPR016047">
    <property type="entry name" value="M23ase_b-sheet_dom"/>
</dbReference>
<evidence type="ECO:0000256" key="1">
    <source>
        <dbReference type="ARBA" id="ARBA00022729"/>
    </source>
</evidence>
<dbReference type="STRING" id="159087.Daro_3489"/>
<keyword evidence="1" id="KW-0732">Signal</keyword>
<dbReference type="Pfam" id="PF01551">
    <property type="entry name" value="Peptidase_M23"/>
    <property type="match status" value="1"/>
</dbReference>
<feature type="region of interest" description="Disordered" evidence="2">
    <location>
        <begin position="89"/>
        <end position="110"/>
    </location>
</feature>
<evidence type="ECO:0000256" key="2">
    <source>
        <dbReference type="SAM" id="MobiDB-lite"/>
    </source>
</evidence>
<dbReference type="EMBL" id="CP000089">
    <property type="protein sequence ID" value="AAZ48218.1"/>
    <property type="molecule type" value="Genomic_DNA"/>
</dbReference>
<evidence type="ECO:0000259" key="3">
    <source>
        <dbReference type="Pfam" id="PF01551"/>
    </source>
</evidence>
<dbReference type="CDD" id="cd12797">
    <property type="entry name" value="M23_peptidase"/>
    <property type="match status" value="1"/>
</dbReference>
<dbReference type="PANTHER" id="PTHR21666:SF289">
    <property type="entry name" value="L-ALA--D-GLU ENDOPEPTIDASE"/>
    <property type="match status" value="1"/>
</dbReference>
<dbReference type="InterPro" id="IPR011055">
    <property type="entry name" value="Dup_hybrid_motif"/>
</dbReference>
<feature type="domain" description="M23ase beta-sheet core" evidence="3">
    <location>
        <begin position="178"/>
        <end position="272"/>
    </location>
</feature>
<dbReference type="KEGG" id="dar:Daro_3489"/>
<evidence type="ECO:0000313" key="4">
    <source>
        <dbReference type="EMBL" id="AAZ48218.1"/>
    </source>
</evidence>
<name>Q47AB3_DECAR</name>
<accession>Q47AB3</accession>
<dbReference type="FunFam" id="2.70.70.10:FF:000006">
    <property type="entry name" value="M23 family peptidase"/>
    <property type="match status" value="1"/>
</dbReference>
<protein>
    <submittedName>
        <fullName evidence="4">Peptidase M23B</fullName>
    </submittedName>
</protein>
<dbReference type="SUPFAM" id="SSF51261">
    <property type="entry name" value="Duplicated hybrid motif"/>
    <property type="match status" value="1"/>
</dbReference>
<dbReference type="PANTHER" id="PTHR21666">
    <property type="entry name" value="PEPTIDASE-RELATED"/>
    <property type="match status" value="1"/>
</dbReference>
<dbReference type="InterPro" id="IPR050570">
    <property type="entry name" value="Cell_wall_metabolism_enzyme"/>
</dbReference>
<dbReference type="AlphaFoldDB" id="Q47AB3"/>
<dbReference type="HOGENOM" id="CLU_029425_2_2_4"/>
<organism evidence="4">
    <name type="scientific">Dechloromonas aromatica (strain RCB)</name>
    <dbReference type="NCBI Taxonomy" id="159087"/>
    <lineage>
        <taxon>Bacteria</taxon>
        <taxon>Pseudomonadati</taxon>
        <taxon>Pseudomonadota</taxon>
        <taxon>Betaproteobacteria</taxon>
        <taxon>Rhodocyclales</taxon>
        <taxon>Azonexaceae</taxon>
        <taxon>Dechloromonas</taxon>
    </lineage>
</organism>
<dbReference type="Gene3D" id="2.70.70.10">
    <property type="entry name" value="Glucose Permease (Domain IIA)"/>
    <property type="match status" value="1"/>
</dbReference>
<dbReference type="GO" id="GO:0004222">
    <property type="term" value="F:metalloendopeptidase activity"/>
    <property type="evidence" value="ECO:0007669"/>
    <property type="project" value="TreeGrafter"/>
</dbReference>
<reference evidence="4" key="1">
    <citation type="submission" date="2005-08" db="EMBL/GenBank/DDBJ databases">
        <title>Complete sequence of Dechloromonas aromatica RCB.</title>
        <authorList>
            <person name="Salinero K.K."/>
            <person name="Copeland A."/>
            <person name="Lucas S."/>
            <person name="Lapidus A."/>
            <person name="Barry K."/>
            <person name="Detter J.C."/>
            <person name="Glavina T."/>
            <person name="Hammon N."/>
            <person name="Israni S."/>
            <person name="Pitluck S."/>
            <person name="Di Bartolo G."/>
            <person name="Trong S."/>
            <person name="Schmutz J."/>
            <person name="Larimer F."/>
            <person name="Land M."/>
            <person name="Ivanova N."/>
            <person name="Richardson P."/>
        </authorList>
    </citation>
    <scope>NUCLEOTIDE SEQUENCE</scope>
    <source>
        <strain evidence="4">RCB</strain>
    </source>
</reference>
<sequence length="288" mass="31414">MPRHVVISLFVFLALVFSTSALFSWLSVHLRLPLVEDLLLSLQLQESKKTKDYLDNNLQLMATRLGELQGRVLQLDALGDRISGLAGVKRESAPQGAKPGQGGPYLPAPMSPRELQAEIDRLAGDVEWHSGDLAYLEFKLLEKRVKDRLLPTILPVKDAALGSVFGYRTDPIAGLRAMHEGLDFSAEIGTPVVVAADGVVLSATYHPEYGNLIDVDHGDGLTSRYAHLSRVDVKAGALVKRGERIGAVGTTGRSTGAHLHFEVRMLGVAQNPAHFLKQGDEFAQVKRR</sequence>
<dbReference type="eggNOG" id="COG0739">
    <property type="taxonomic scope" value="Bacteria"/>
</dbReference>
<gene>
    <name evidence="4" type="ordered locus">Daro_3489</name>
</gene>
<proteinExistence type="predicted"/>